<dbReference type="AlphaFoldDB" id="A0A8D8QUT8"/>
<protein>
    <submittedName>
        <fullName evidence="2">Uncharacterized protein</fullName>
    </submittedName>
</protein>
<feature type="transmembrane region" description="Helical" evidence="1">
    <location>
        <begin position="45"/>
        <end position="66"/>
    </location>
</feature>
<name>A0A8D8QUT8_9HEMI</name>
<dbReference type="EMBL" id="HBUF01099277">
    <property type="protein sequence ID" value="CAG6637664.1"/>
    <property type="molecule type" value="Transcribed_RNA"/>
</dbReference>
<keyword evidence="1" id="KW-0472">Membrane</keyword>
<evidence type="ECO:0000256" key="1">
    <source>
        <dbReference type="SAM" id="Phobius"/>
    </source>
</evidence>
<keyword evidence="1" id="KW-1133">Transmembrane helix</keyword>
<accession>A0A8D8QUT8</accession>
<sequence length="152" mass="17146">MPGRSATARLNSLSLKGRAVSVQRSLVTMAQDPKVKFSGVPKETILKKISTVPVFLLSSIFGFGMFKFKLFISHFKIDMTYNSTYTFHLTLLKNISSNKPLERKKNLIDTRRESFQVRTAFGFGENFYTKGDLRVGCYFAALYLVYHAPGVG</sequence>
<evidence type="ECO:0000313" key="2">
    <source>
        <dbReference type="EMBL" id="CAG6637664.1"/>
    </source>
</evidence>
<reference evidence="2" key="1">
    <citation type="submission" date="2021-05" db="EMBL/GenBank/DDBJ databases">
        <authorList>
            <person name="Alioto T."/>
            <person name="Alioto T."/>
            <person name="Gomez Garrido J."/>
        </authorList>
    </citation>
    <scope>NUCLEOTIDE SEQUENCE</scope>
</reference>
<keyword evidence="1" id="KW-0812">Transmembrane</keyword>
<organism evidence="2">
    <name type="scientific">Cacopsylla melanoneura</name>
    <dbReference type="NCBI Taxonomy" id="428564"/>
    <lineage>
        <taxon>Eukaryota</taxon>
        <taxon>Metazoa</taxon>
        <taxon>Ecdysozoa</taxon>
        <taxon>Arthropoda</taxon>
        <taxon>Hexapoda</taxon>
        <taxon>Insecta</taxon>
        <taxon>Pterygota</taxon>
        <taxon>Neoptera</taxon>
        <taxon>Paraneoptera</taxon>
        <taxon>Hemiptera</taxon>
        <taxon>Sternorrhyncha</taxon>
        <taxon>Psylloidea</taxon>
        <taxon>Psyllidae</taxon>
        <taxon>Psyllinae</taxon>
        <taxon>Cacopsylla</taxon>
    </lineage>
</organism>
<proteinExistence type="predicted"/>